<reference evidence="5" key="3">
    <citation type="submission" date="2025-08" db="UniProtKB">
        <authorList>
            <consortium name="Ensembl"/>
        </authorList>
    </citation>
    <scope>IDENTIFICATION</scope>
</reference>
<dbReference type="Bgee" id="ENSAMXG00000033407">
    <property type="expression patterns" value="Expressed in pharyngeal gill"/>
</dbReference>
<dbReference type="InterPro" id="IPR006703">
    <property type="entry name" value="G_AIG1"/>
</dbReference>
<dbReference type="PANTHER" id="PTHR32046">
    <property type="entry name" value="G DOMAIN-CONTAINING PROTEIN"/>
    <property type="match status" value="1"/>
</dbReference>
<dbReference type="STRING" id="7994.ENSAMXP00000050213"/>
<dbReference type="InParanoid" id="A0A3B1K6V2"/>
<keyword evidence="6" id="KW-1185">Reference proteome</keyword>
<evidence type="ECO:0000313" key="5">
    <source>
        <dbReference type="Ensembl" id="ENSAMXP00000050213.1"/>
    </source>
</evidence>
<dbReference type="Ensembl" id="ENSAMXT00000035848.1">
    <property type="protein sequence ID" value="ENSAMXP00000050213.1"/>
    <property type="gene ID" value="ENSAMXG00000033407.1"/>
</dbReference>
<comment type="similarity">
    <text evidence="1">Belongs to the TRAFAC class TrmE-Era-EngA-EngB-Septin-like GTPase superfamily. AIG1/Toc34/Toc159-like paraseptin GTPase family. IAN subfamily.</text>
</comment>
<accession>A0A3B1K6V2</accession>
<dbReference type="GeneTree" id="ENSGT00500000044904"/>
<reference evidence="5" key="4">
    <citation type="submission" date="2025-09" db="UniProtKB">
        <authorList>
            <consortium name="Ensembl"/>
        </authorList>
    </citation>
    <scope>IDENTIFICATION</scope>
</reference>
<evidence type="ECO:0000313" key="6">
    <source>
        <dbReference type="Proteomes" id="UP000018467"/>
    </source>
</evidence>
<dbReference type="PANTHER" id="PTHR32046:SF11">
    <property type="entry name" value="IMMUNE-ASSOCIATED NUCLEOTIDE-BINDING PROTEIN 10-LIKE"/>
    <property type="match status" value="1"/>
</dbReference>
<dbReference type="GO" id="GO:0005525">
    <property type="term" value="F:GTP binding"/>
    <property type="evidence" value="ECO:0007669"/>
    <property type="project" value="InterPro"/>
</dbReference>
<name>A0A3B1K6V2_ASTMX</name>
<sequence>MSDSEKKTGHLTKYILKYNSNNLIQEMCVERRITGEKEKSKPHKTILMVGATGTGKSTLINAIVNYMLGVEFNDRIWCEIIETKENQTDSQTKTVTVYDMHAEEHPFSLTVIDTPGYGSTEGIKEDFKTAETLNELFKSNDGVHEIDVVCLVVSSANVRLTQEQLYIFDAILSLFGKDMEKNITVLITRSPNRPINAIKAIKESNVKCAKRADGEPVYFRFDYSYCEAMNENFEDEEYEEEYEKSWNLSQKNMKSFFAFLEKVTTTDLTLTVSVLGNRKQLISCINKFKMQIEEKEKQKNILKLAKTALEQHEKEKKDNNDFEYEVDEPYKEKVLIESSWWHLNKEATCCSVCEENCHYPGCWWVRDLRWCSVMSDDGKCTLCTRRCNYTEHVKEGKMYILKTRKVKKTYEDLKKKYEKELGEKMSLKNCLEKDIENNEKEKARLVEQSYQCVLILEKDALKSETVSTLLHLDFLIEKMKETNNKERVDKLEDIKKKCEDACKGLLDYVRPHFE</sequence>
<dbReference type="Gene3D" id="3.40.50.300">
    <property type="entry name" value="P-loop containing nucleotide triphosphate hydrolases"/>
    <property type="match status" value="1"/>
</dbReference>
<dbReference type="AlphaFoldDB" id="A0A3B1K6V2"/>
<dbReference type="Proteomes" id="UP000018467">
    <property type="component" value="Unassembled WGS sequence"/>
</dbReference>
<dbReference type="SUPFAM" id="SSF52540">
    <property type="entry name" value="P-loop containing nucleoside triphosphate hydrolases"/>
    <property type="match status" value="1"/>
</dbReference>
<feature type="domain" description="AIG1-type G" evidence="4">
    <location>
        <begin position="44"/>
        <end position="190"/>
    </location>
</feature>
<organism evidence="5 6">
    <name type="scientific">Astyanax mexicanus</name>
    <name type="common">Blind cave fish</name>
    <name type="synonym">Astyanax fasciatus mexicanus</name>
    <dbReference type="NCBI Taxonomy" id="7994"/>
    <lineage>
        <taxon>Eukaryota</taxon>
        <taxon>Metazoa</taxon>
        <taxon>Chordata</taxon>
        <taxon>Craniata</taxon>
        <taxon>Vertebrata</taxon>
        <taxon>Euteleostomi</taxon>
        <taxon>Actinopterygii</taxon>
        <taxon>Neopterygii</taxon>
        <taxon>Teleostei</taxon>
        <taxon>Ostariophysi</taxon>
        <taxon>Characiformes</taxon>
        <taxon>Characoidei</taxon>
        <taxon>Acestrorhamphidae</taxon>
        <taxon>Acestrorhamphinae</taxon>
        <taxon>Astyanax</taxon>
    </lineage>
</organism>
<keyword evidence="3" id="KW-0175">Coiled coil</keyword>
<protein>
    <recommendedName>
        <fullName evidence="4">AIG1-type G domain-containing protein</fullName>
    </recommendedName>
</protein>
<evidence type="ECO:0000256" key="1">
    <source>
        <dbReference type="ARBA" id="ARBA00008535"/>
    </source>
</evidence>
<evidence type="ECO:0000256" key="2">
    <source>
        <dbReference type="ARBA" id="ARBA00022741"/>
    </source>
</evidence>
<reference evidence="6" key="2">
    <citation type="journal article" date="2014" name="Nat. Commun.">
        <title>The cavefish genome reveals candidate genes for eye loss.</title>
        <authorList>
            <person name="McGaugh S.E."/>
            <person name="Gross J.B."/>
            <person name="Aken B."/>
            <person name="Blin M."/>
            <person name="Borowsky R."/>
            <person name="Chalopin D."/>
            <person name="Hinaux H."/>
            <person name="Jeffery W.R."/>
            <person name="Keene A."/>
            <person name="Ma L."/>
            <person name="Minx P."/>
            <person name="Murphy D."/>
            <person name="O'Quin K.E."/>
            <person name="Retaux S."/>
            <person name="Rohner N."/>
            <person name="Searle S.M."/>
            <person name="Stahl B.A."/>
            <person name="Tabin C."/>
            <person name="Volff J.N."/>
            <person name="Yoshizawa M."/>
            <person name="Warren W.C."/>
        </authorList>
    </citation>
    <scope>NUCLEOTIDE SEQUENCE [LARGE SCALE GENOMIC DNA]</scope>
    <source>
        <strain evidence="6">female</strain>
    </source>
</reference>
<reference evidence="6" key="1">
    <citation type="submission" date="2013-03" db="EMBL/GenBank/DDBJ databases">
        <authorList>
            <person name="Jeffery W."/>
            <person name="Warren W."/>
            <person name="Wilson R.K."/>
        </authorList>
    </citation>
    <scope>NUCLEOTIDE SEQUENCE</scope>
    <source>
        <strain evidence="6">female</strain>
    </source>
</reference>
<dbReference type="InterPro" id="IPR027417">
    <property type="entry name" value="P-loop_NTPase"/>
</dbReference>
<proteinExistence type="inferred from homology"/>
<keyword evidence="2" id="KW-0547">Nucleotide-binding</keyword>
<evidence type="ECO:0000259" key="4">
    <source>
        <dbReference type="Pfam" id="PF04548"/>
    </source>
</evidence>
<dbReference type="Pfam" id="PF04548">
    <property type="entry name" value="AIG1"/>
    <property type="match status" value="1"/>
</dbReference>
<evidence type="ECO:0000256" key="3">
    <source>
        <dbReference type="SAM" id="Coils"/>
    </source>
</evidence>
<feature type="coiled-coil region" evidence="3">
    <location>
        <begin position="285"/>
        <end position="315"/>
    </location>
</feature>